<proteinExistence type="predicted"/>
<organism evidence="2 3">
    <name type="scientific">Gymnopilus junonius</name>
    <name type="common">Spectacular rustgill mushroom</name>
    <name type="synonym">Gymnopilus spectabilis subsp. junonius</name>
    <dbReference type="NCBI Taxonomy" id="109634"/>
    <lineage>
        <taxon>Eukaryota</taxon>
        <taxon>Fungi</taxon>
        <taxon>Dikarya</taxon>
        <taxon>Basidiomycota</taxon>
        <taxon>Agaricomycotina</taxon>
        <taxon>Agaricomycetes</taxon>
        <taxon>Agaricomycetidae</taxon>
        <taxon>Agaricales</taxon>
        <taxon>Agaricineae</taxon>
        <taxon>Hymenogastraceae</taxon>
        <taxon>Gymnopilus</taxon>
    </lineage>
</organism>
<dbReference type="AlphaFoldDB" id="A0A9P5NUC2"/>
<dbReference type="Proteomes" id="UP000724874">
    <property type="component" value="Unassembled WGS sequence"/>
</dbReference>
<comment type="caution">
    <text evidence="2">The sequence shown here is derived from an EMBL/GenBank/DDBJ whole genome shotgun (WGS) entry which is preliminary data.</text>
</comment>
<protein>
    <submittedName>
        <fullName evidence="2">Uncharacterized protein</fullName>
    </submittedName>
</protein>
<sequence>MNVTQLILITRDTNYARGAEVLMANMYVSIFGVLFATVWASGNAWGRNETPADMSAFQTTFSENPAYVGTGVDSHFAGSRTRFGNSMALKEFPADDQSSK</sequence>
<evidence type="ECO:0000313" key="3">
    <source>
        <dbReference type="Proteomes" id="UP000724874"/>
    </source>
</evidence>
<evidence type="ECO:0000313" key="2">
    <source>
        <dbReference type="EMBL" id="KAF8904065.1"/>
    </source>
</evidence>
<name>A0A9P5NUC2_GYMJU</name>
<dbReference type="OrthoDB" id="2548432at2759"/>
<evidence type="ECO:0000256" key="1">
    <source>
        <dbReference type="SAM" id="Phobius"/>
    </source>
</evidence>
<gene>
    <name evidence="2" type="ORF">CPB84DRAFT_696680</name>
</gene>
<dbReference type="EMBL" id="JADNYJ010000027">
    <property type="protein sequence ID" value="KAF8904065.1"/>
    <property type="molecule type" value="Genomic_DNA"/>
</dbReference>
<keyword evidence="1" id="KW-0812">Transmembrane</keyword>
<reference evidence="2" key="1">
    <citation type="submission" date="2020-11" db="EMBL/GenBank/DDBJ databases">
        <authorList>
            <consortium name="DOE Joint Genome Institute"/>
            <person name="Ahrendt S."/>
            <person name="Riley R."/>
            <person name="Andreopoulos W."/>
            <person name="LaButti K."/>
            <person name="Pangilinan J."/>
            <person name="Ruiz-duenas F.J."/>
            <person name="Barrasa J.M."/>
            <person name="Sanchez-Garcia M."/>
            <person name="Camarero S."/>
            <person name="Miyauchi S."/>
            <person name="Serrano A."/>
            <person name="Linde D."/>
            <person name="Babiker R."/>
            <person name="Drula E."/>
            <person name="Ayuso-Fernandez I."/>
            <person name="Pacheco R."/>
            <person name="Padilla G."/>
            <person name="Ferreira P."/>
            <person name="Barriuso J."/>
            <person name="Kellner H."/>
            <person name="Castanera R."/>
            <person name="Alfaro M."/>
            <person name="Ramirez L."/>
            <person name="Pisabarro A.G."/>
            <person name="Kuo A."/>
            <person name="Tritt A."/>
            <person name="Lipzen A."/>
            <person name="He G."/>
            <person name="Yan M."/>
            <person name="Ng V."/>
            <person name="Cullen D."/>
            <person name="Martin F."/>
            <person name="Rosso M.-N."/>
            <person name="Henrissat B."/>
            <person name="Hibbett D."/>
            <person name="Martinez A.T."/>
            <person name="Grigoriev I.V."/>
        </authorList>
    </citation>
    <scope>NUCLEOTIDE SEQUENCE</scope>
    <source>
        <strain evidence="2">AH 44721</strain>
    </source>
</reference>
<keyword evidence="3" id="KW-1185">Reference proteome</keyword>
<keyword evidence="1" id="KW-0472">Membrane</keyword>
<keyword evidence="1" id="KW-1133">Transmembrane helix</keyword>
<feature type="transmembrane region" description="Helical" evidence="1">
    <location>
        <begin position="21"/>
        <end position="40"/>
    </location>
</feature>
<accession>A0A9P5NUC2</accession>